<dbReference type="EMBL" id="CAJVCH010111700">
    <property type="protein sequence ID" value="CAG7724606.1"/>
    <property type="molecule type" value="Genomic_DNA"/>
</dbReference>
<comment type="caution">
    <text evidence="1">The sequence shown here is derived from an EMBL/GenBank/DDBJ whole genome shotgun (WGS) entry which is preliminary data.</text>
</comment>
<proteinExistence type="predicted"/>
<dbReference type="Proteomes" id="UP000708208">
    <property type="component" value="Unassembled WGS sequence"/>
</dbReference>
<gene>
    <name evidence="1" type="ORF">AFUS01_LOCUS13616</name>
</gene>
<organism evidence="1 2">
    <name type="scientific">Allacma fusca</name>
    <dbReference type="NCBI Taxonomy" id="39272"/>
    <lineage>
        <taxon>Eukaryota</taxon>
        <taxon>Metazoa</taxon>
        <taxon>Ecdysozoa</taxon>
        <taxon>Arthropoda</taxon>
        <taxon>Hexapoda</taxon>
        <taxon>Collembola</taxon>
        <taxon>Symphypleona</taxon>
        <taxon>Sminthuridae</taxon>
        <taxon>Allacma</taxon>
    </lineage>
</organism>
<dbReference type="AlphaFoldDB" id="A0A8J2P3X2"/>
<sequence>SPSPAATLSNSSNFCFVAIIFFCNLLLNPDTLEDDLGFVISRAQLTPSRHKQRNITTHPSKVMSIFDIKNPDCSSMGTSSSARSSIEASKTYELCPLRSASSPTYTKRMKTILRKDCIVGRGKQAFESRS</sequence>
<name>A0A8J2P3X2_9HEXA</name>
<keyword evidence="2" id="KW-1185">Reference proteome</keyword>
<accession>A0A8J2P3X2</accession>
<evidence type="ECO:0000313" key="1">
    <source>
        <dbReference type="EMBL" id="CAG7724606.1"/>
    </source>
</evidence>
<reference evidence="1" key="1">
    <citation type="submission" date="2021-06" db="EMBL/GenBank/DDBJ databases">
        <authorList>
            <person name="Hodson N. C."/>
            <person name="Mongue J. A."/>
            <person name="Jaron S. K."/>
        </authorList>
    </citation>
    <scope>NUCLEOTIDE SEQUENCE</scope>
</reference>
<feature type="non-terminal residue" evidence="1">
    <location>
        <position position="1"/>
    </location>
</feature>
<evidence type="ECO:0000313" key="2">
    <source>
        <dbReference type="Proteomes" id="UP000708208"/>
    </source>
</evidence>
<protein>
    <submittedName>
        <fullName evidence="1">Uncharacterized protein</fullName>
    </submittedName>
</protein>